<feature type="region of interest" description="Disordered" evidence="5">
    <location>
        <begin position="434"/>
        <end position="489"/>
    </location>
</feature>
<proteinExistence type="inferred from homology"/>
<evidence type="ECO:0000256" key="4">
    <source>
        <dbReference type="ARBA" id="ARBA00022807"/>
    </source>
</evidence>
<feature type="compositionally biased region" description="Basic residues" evidence="5">
    <location>
        <begin position="434"/>
        <end position="447"/>
    </location>
</feature>
<dbReference type="PANTHER" id="PTHR12606:SF155">
    <property type="entry name" value="OS04G0316900 PROTEIN"/>
    <property type="match status" value="1"/>
</dbReference>
<dbReference type="GO" id="GO:0005634">
    <property type="term" value="C:nucleus"/>
    <property type="evidence" value="ECO:0007669"/>
    <property type="project" value="TreeGrafter"/>
</dbReference>
<dbReference type="EMBL" id="CP144753">
    <property type="protein sequence ID" value="WVZ94570.1"/>
    <property type="molecule type" value="Genomic_DNA"/>
</dbReference>
<evidence type="ECO:0000256" key="1">
    <source>
        <dbReference type="ARBA" id="ARBA00005234"/>
    </source>
</evidence>
<dbReference type="InterPro" id="IPR038765">
    <property type="entry name" value="Papain-like_cys_pep_sf"/>
</dbReference>
<gene>
    <name evidence="7" type="ORF">U9M48_040449</name>
</gene>
<dbReference type="Gene3D" id="3.40.395.10">
    <property type="entry name" value="Adenoviral Proteinase, Chain A"/>
    <property type="match status" value="1"/>
</dbReference>
<dbReference type="Pfam" id="PF02902">
    <property type="entry name" value="Peptidase_C48"/>
    <property type="match status" value="1"/>
</dbReference>
<dbReference type="AlphaFoldDB" id="A0AAQ3XDR8"/>
<evidence type="ECO:0000256" key="5">
    <source>
        <dbReference type="SAM" id="MobiDB-lite"/>
    </source>
</evidence>
<reference evidence="7 8" key="1">
    <citation type="submission" date="2024-02" db="EMBL/GenBank/DDBJ databases">
        <title>High-quality chromosome-scale genome assembly of Pensacola bahiagrass (Paspalum notatum Flugge var. saurae).</title>
        <authorList>
            <person name="Vega J.M."/>
            <person name="Podio M."/>
            <person name="Orjuela J."/>
            <person name="Siena L.A."/>
            <person name="Pessino S.C."/>
            <person name="Combes M.C."/>
            <person name="Mariac C."/>
            <person name="Albertini E."/>
            <person name="Pupilli F."/>
            <person name="Ortiz J.P.A."/>
            <person name="Leblanc O."/>
        </authorList>
    </citation>
    <scope>NUCLEOTIDE SEQUENCE [LARGE SCALE GENOMIC DNA]</scope>
    <source>
        <strain evidence="7">R1</strain>
        <tissue evidence="7">Leaf</tissue>
    </source>
</reference>
<feature type="region of interest" description="Disordered" evidence="5">
    <location>
        <begin position="73"/>
        <end position="115"/>
    </location>
</feature>
<name>A0AAQ3XDR8_PASNO</name>
<organism evidence="7 8">
    <name type="scientific">Paspalum notatum var. saurae</name>
    <dbReference type="NCBI Taxonomy" id="547442"/>
    <lineage>
        <taxon>Eukaryota</taxon>
        <taxon>Viridiplantae</taxon>
        <taxon>Streptophyta</taxon>
        <taxon>Embryophyta</taxon>
        <taxon>Tracheophyta</taxon>
        <taxon>Spermatophyta</taxon>
        <taxon>Magnoliopsida</taxon>
        <taxon>Liliopsida</taxon>
        <taxon>Poales</taxon>
        <taxon>Poaceae</taxon>
        <taxon>PACMAD clade</taxon>
        <taxon>Panicoideae</taxon>
        <taxon>Andropogonodae</taxon>
        <taxon>Paspaleae</taxon>
        <taxon>Paspalinae</taxon>
        <taxon>Paspalum</taxon>
    </lineage>
</organism>
<keyword evidence="8" id="KW-1185">Reference proteome</keyword>
<keyword evidence="4" id="KW-0788">Thiol protease</keyword>
<dbReference type="InterPro" id="IPR003653">
    <property type="entry name" value="Peptidase_C48_C"/>
</dbReference>
<dbReference type="PROSITE" id="PS50600">
    <property type="entry name" value="ULP_PROTEASE"/>
    <property type="match status" value="1"/>
</dbReference>
<evidence type="ECO:0000256" key="3">
    <source>
        <dbReference type="ARBA" id="ARBA00022801"/>
    </source>
</evidence>
<feature type="compositionally biased region" description="Basic and acidic residues" evidence="5">
    <location>
        <begin position="88"/>
        <end position="98"/>
    </location>
</feature>
<sequence>MFQFNLILQSMNKNRAELCKSLIDLDHKVEHRFLDLKAELAEVTLEGAVQTKLAQHDDELINMRAEMKEMKNRLNTNIRQTTTPTDFEEPRSVPDEKSNGQAPQEESFQVPTTIATPRARYNSCDNRTVQKDATSQNLAPRRPIFHDDYYLTEEDDEVAFFIRNSYVHAEVANVADNVLTVNMLRPTVTYGCFYGQIIDAYAYISEIETDSTSFLTTIQSRTLTKQSGGVPKGGQRTFASRVTMKCVGRNMVFIPMNVNDQHWLLLVLNIKKKEIQVLNSIPGPQYRDESNEALLVESVQNCIIEDSIQGGLVSRNQVAMNMTGWEKRCYTNIPHQQDSHSCGAYVLKYMLAWDGEQMTENFTQSEINSFSWKICSRLMRSDYNHLRREDYMEPITEEEYLAKNAEQERAEKTNSASDDIVDITMEVDANKTNHCTKAKRKRGHPRKNLNPADSTKEQFSTNTIAKRVQSTNRRVTNPGRHQLSPYKQL</sequence>
<evidence type="ECO:0000259" key="6">
    <source>
        <dbReference type="PROSITE" id="PS50600"/>
    </source>
</evidence>
<dbReference type="SUPFAM" id="SSF54001">
    <property type="entry name" value="Cysteine proteinases"/>
    <property type="match status" value="1"/>
</dbReference>
<protein>
    <recommendedName>
        <fullName evidence="6">Ubiquitin-like protease family profile domain-containing protein</fullName>
    </recommendedName>
</protein>
<feature type="compositionally biased region" description="Polar residues" evidence="5">
    <location>
        <begin position="99"/>
        <end position="115"/>
    </location>
</feature>
<dbReference type="PANTHER" id="PTHR12606">
    <property type="entry name" value="SENTRIN/SUMO-SPECIFIC PROTEASE"/>
    <property type="match status" value="1"/>
</dbReference>
<dbReference type="GO" id="GO:0006508">
    <property type="term" value="P:proteolysis"/>
    <property type="evidence" value="ECO:0007669"/>
    <property type="project" value="UniProtKB-KW"/>
</dbReference>
<feature type="compositionally biased region" description="Polar residues" evidence="5">
    <location>
        <begin position="73"/>
        <end position="85"/>
    </location>
</feature>
<dbReference type="Proteomes" id="UP001341281">
    <property type="component" value="Chromosome 09"/>
</dbReference>
<keyword evidence="3" id="KW-0378">Hydrolase</keyword>
<evidence type="ECO:0000256" key="2">
    <source>
        <dbReference type="ARBA" id="ARBA00022670"/>
    </source>
</evidence>
<comment type="similarity">
    <text evidence="1">Belongs to the peptidase C48 family.</text>
</comment>
<evidence type="ECO:0000313" key="7">
    <source>
        <dbReference type="EMBL" id="WVZ94570.1"/>
    </source>
</evidence>
<feature type="domain" description="Ubiquitin-like protease family profile" evidence="6">
    <location>
        <begin position="142"/>
        <end position="353"/>
    </location>
</feature>
<dbReference type="GO" id="GO:0016926">
    <property type="term" value="P:protein desumoylation"/>
    <property type="evidence" value="ECO:0007669"/>
    <property type="project" value="TreeGrafter"/>
</dbReference>
<feature type="compositionally biased region" description="Polar residues" evidence="5">
    <location>
        <begin position="451"/>
        <end position="475"/>
    </location>
</feature>
<dbReference type="GO" id="GO:0016929">
    <property type="term" value="F:deSUMOylase activity"/>
    <property type="evidence" value="ECO:0007669"/>
    <property type="project" value="TreeGrafter"/>
</dbReference>
<evidence type="ECO:0000313" key="8">
    <source>
        <dbReference type="Proteomes" id="UP001341281"/>
    </source>
</evidence>
<accession>A0AAQ3XDR8</accession>
<keyword evidence="2" id="KW-0645">Protease</keyword>